<keyword evidence="1" id="KW-0547">Nucleotide-binding</keyword>
<comment type="function">
    <text evidence="1">Catalyzes the specific phosphorylation of 1,6-anhydro-N-acetylmuramic acid (anhMurNAc) with the simultaneous cleavage of the 1,6-anhydro ring, generating MurNAc-6-P. Is required for the utilization of anhMurNAc either imported from the medium or derived from its own cell wall murein, and thus plays a role in cell wall recycling.</text>
</comment>
<comment type="pathway">
    <text evidence="1">Amino-sugar metabolism; 1,6-anhydro-N-acetylmuramate degradation.</text>
</comment>
<dbReference type="EC" id="2.7.1.170" evidence="1"/>
<dbReference type="InterPro" id="IPR043129">
    <property type="entry name" value="ATPase_NBD"/>
</dbReference>
<dbReference type="InterPro" id="IPR005338">
    <property type="entry name" value="Anhydro_N_Ac-Mur_kinase"/>
</dbReference>
<dbReference type="PANTHER" id="PTHR30605">
    <property type="entry name" value="ANHYDRO-N-ACETYLMURAMIC ACID KINASE"/>
    <property type="match status" value="1"/>
</dbReference>
<comment type="caution">
    <text evidence="2">The sequence shown here is derived from an EMBL/GenBank/DDBJ whole genome shotgun (WGS) entry which is preliminary data.</text>
</comment>
<organism evidence="2">
    <name type="scientific">Mesoaciditoga lauensis</name>
    <dbReference type="NCBI Taxonomy" id="1495039"/>
    <lineage>
        <taxon>Bacteria</taxon>
        <taxon>Thermotogati</taxon>
        <taxon>Thermotogota</taxon>
        <taxon>Thermotogae</taxon>
        <taxon>Mesoaciditogales</taxon>
        <taxon>Mesoaciditogaceae</taxon>
        <taxon>Mesoaciditoga</taxon>
    </lineage>
</organism>
<protein>
    <recommendedName>
        <fullName evidence="1">Anhydro-N-acetylmuramic acid kinase</fullName>
        <ecNumber evidence="1">2.7.1.170</ecNumber>
    </recommendedName>
    <alternativeName>
        <fullName evidence="1">AnhMurNAc kinase</fullName>
    </alternativeName>
</protein>
<evidence type="ECO:0000256" key="1">
    <source>
        <dbReference type="HAMAP-Rule" id="MF_01270"/>
    </source>
</evidence>
<comment type="similarity">
    <text evidence="1">Belongs to the anhydro-N-acetylmuramic acid kinase family.</text>
</comment>
<dbReference type="GO" id="GO:0016301">
    <property type="term" value="F:kinase activity"/>
    <property type="evidence" value="ECO:0007669"/>
    <property type="project" value="UniProtKB-KW"/>
</dbReference>
<dbReference type="HAMAP" id="MF_01270">
    <property type="entry name" value="AnhMurNAc_kinase"/>
    <property type="match status" value="1"/>
</dbReference>
<dbReference type="Gene3D" id="3.30.420.40">
    <property type="match status" value="2"/>
</dbReference>
<evidence type="ECO:0000313" key="2">
    <source>
        <dbReference type="EMBL" id="HGE75119.1"/>
    </source>
</evidence>
<proteinExistence type="inferred from homology"/>
<comment type="pathway">
    <text evidence="1">Cell wall biogenesis; peptidoglycan recycling.</text>
</comment>
<dbReference type="EMBL" id="DTPE01000133">
    <property type="protein sequence ID" value="HGE75119.1"/>
    <property type="molecule type" value="Genomic_DNA"/>
</dbReference>
<dbReference type="GO" id="GO:0006040">
    <property type="term" value="P:amino sugar metabolic process"/>
    <property type="evidence" value="ECO:0007669"/>
    <property type="project" value="InterPro"/>
</dbReference>
<dbReference type="GO" id="GO:0009254">
    <property type="term" value="P:peptidoglycan turnover"/>
    <property type="evidence" value="ECO:0007669"/>
    <property type="project" value="UniProtKB-UniRule"/>
</dbReference>
<dbReference type="UniPathway" id="UPA00544"/>
<dbReference type="GO" id="GO:0016773">
    <property type="term" value="F:phosphotransferase activity, alcohol group as acceptor"/>
    <property type="evidence" value="ECO:0007669"/>
    <property type="project" value="UniProtKB-UniRule"/>
</dbReference>
<keyword evidence="1 2" id="KW-0418">Kinase</keyword>
<dbReference type="CDD" id="cd24050">
    <property type="entry name" value="ASKHA_NBD_ANMK"/>
    <property type="match status" value="1"/>
</dbReference>
<dbReference type="SUPFAM" id="SSF53067">
    <property type="entry name" value="Actin-like ATPase domain"/>
    <property type="match status" value="1"/>
</dbReference>
<dbReference type="AlphaFoldDB" id="A0A7V3REI1"/>
<dbReference type="UniPathway" id="UPA00343"/>
<keyword evidence="1 2" id="KW-0808">Transferase</keyword>
<comment type="catalytic activity">
    <reaction evidence="1">
        <text>1,6-anhydro-N-acetyl-beta-muramate + ATP + H2O = N-acetyl-D-muramate 6-phosphate + ADP + H(+)</text>
        <dbReference type="Rhea" id="RHEA:24952"/>
        <dbReference type="ChEBI" id="CHEBI:15377"/>
        <dbReference type="ChEBI" id="CHEBI:15378"/>
        <dbReference type="ChEBI" id="CHEBI:30616"/>
        <dbReference type="ChEBI" id="CHEBI:58690"/>
        <dbReference type="ChEBI" id="CHEBI:58722"/>
        <dbReference type="ChEBI" id="CHEBI:456216"/>
        <dbReference type="EC" id="2.7.1.170"/>
    </reaction>
</comment>
<name>A0A7V3REI1_9BACT</name>
<dbReference type="NCBIfam" id="NF007148">
    <property type="entry name" value="PRK09585.3-2"/>
    <property type="match status" value="1"/>
</dbReference>
<keyword evidence="1" id="KW-0119">Carbohydrate metabolism</keyword>
<accession>A0A7V3REI1</accession>
<keyword evidence="1" id="KW-0067">ATP-binding</keyword>
<feature type="binding site" evidence="1">
    <location>
        <begin position="21"/>
        <end position="28"/>
    </location>
    <ligand>
        <name>ATP</name>
        <dbReference type="ChEBI" id="CHEBI:30616"/>
    </ligand>
</feature>
<dbReference type="PANTHER" id="PTHR30605:SF0">
    <property type="entry name" value="ANHYDRO-N-ACETYLMURAMIC ACID KINASE"/>
    <property type="match status" value="1"/>
</dbReference>
<dbReference type="GO" id="GO:0097175">
    <property type="term" value="P:1,6-anhydro-N-acetyl-beta-muramic acid catabolic process"/>
    <property type="evidence" value="ECO:0007669"/>
    <property type="project" value="UniProtKB-UniRule"/>
</dbReference>
<dbReference type="Pfam" id="PF03702">
    <property type="entry name" value="AnmK"/>
    <property type="match status" value="1"/>
</dbReference>
<sequence>MKQFIEIVQKKSRKIIGMMSGTSADGVDLVFVSIDGCGKEMKCEMKDSESFIYPEKLRKRILEAMKADALVRDVCSLDFELGEFFGDCVNEFIGSRKLKEIDLIASHGQTIYHNPPGHASHSCTLQIGNGDIISLKSGIVTISDFRVKDVAAGGEGAPLVPHADYILYASEFESVALNNLGGISNVTYIPKGGSENDVMAFDTGPANALIDSTTFKYFNLPFDENGALSSKGKINGDLLDALKEKEMAYILKTPPKSTGKEIYNEDYLSNISLDPYDLLRTLVEFTAWSVYESYRIYVIPHGLDRVILTGGGAMNRTLVESLKKYFGKIPVEVANDWRFREAKAFAVLGNELICGNPSNNPKVTGAKRPLLLGKISLP</sequence>
<dbReference type="GO" id="GO:0005524">
    <property type="term" value="F:ATP binding"/>
    <property type="evidence" value="ECO:0007669"/>
    <property type="project" value="UniProtKB-UniRule"/>
</dbReference>
<gene>
    <name evidence="1" type="primary">anmK</name>
    <name evidence="2" type="ORF">ENX73_03220</name>
</gene>
<reference evidence="2" key="1">
    <citation type="journal article" date="2020" name="mSystems">
        <title>Genome- and Community-Level Interaction Insights into Carbon Utilization and Element Cycling Functions of Hydrothermarchaeota in Hydrothermal Sediment.</title>
        <authorList>
            <person name="Zhou Z."/>
            <person name="Liu Y."/>
            <person name="Xu W."/>
            <person name="Pan J."/>
            <person name="Luo Z.H."/>
            <person name="Li M."/>
        </authorList>
    </citation>
    <scope>NUCLEOTIDE SEQUENCE [LARGE SCALE GENOMIC DNA]</scope>
    <source>
        <strain evidence="2">SpSt-966</strain>
    </source>
</reference>